<comment type="similarity">
    <text evidence="1">Belongs to the SfsA family.</text>
</comment>
<dbReference type="HAMAP" id="MF_00095">
    <property type="entry name" value="SfsA"/>
    <property type="match status" value="1"/>
</dbReference>
<dbReference type="InterPro" id="IPR041465">
    <property type="entry name" value="SfsA_N"/>
</dbReference>
<dbReference type="EMBL" id="CAADFW010000001">
    <property type="protein sequence ID" value="VFK51405.1"/>
    <property type="molecule type" value="Genomic_DNA"/>
</dbReference>
<dbReference type="PANTHER" id="PTHR30545">
    <property type="entry name" value="SUGAR FERMENTATION STIMULATION PROTEIN A"/>
    <property type="match status" value="1"/>
</dbReference>
<feature type="domain" description="SfsA N-terminal OB" evidence="3">
    <location>
        <begin position="13"/>
        <end position="80"/>
    </location>
</feature>
<proteinExistence type="inferred from homology"/>
<evidence type="ECO:0000256" key="1">
    <source>
        <dbReference type="HAMAP-Rule" id="MF_00095"/>
    </source>
</evidence>
<accession>A0A450ZC88</accession>
<name>A0A450ZC88_9GAMM</name>
<dbReference type="Gene3D" id="3.40.1350.60">
    <property type="match status" value="1"/>
</dbReference>
<protein>
    <recommendedName>
        <fullName evidence="1">Sugar fermentation stimulation protein homolog</fullName>
    </recommendedName>
</protein>
<gene>
    <name evidence="1" type="primary">sfsA</name>
    <name evidence="4" type="ORF">BECKTC1821D_GA0114238_100120</name>
    <name evidence="5" type="ORF">BECKTC1821F_GA0114240_100182</name>
</gene>
<evidence type="ECO:0000259" key="2">
    <source>
        <dbReference type="Pfam" id="PF03749"/>
    </source>
</evidence>
<dbReference type="Pfam" id="PF17746">
    <property type="entry name" value="SfsA_N"/>
    <property type="match status" value="1"/>
</dbReference>
<feature type="domain" description="Sugar fermentation stimulation protein C-terminal" evidence="2">
    <location>
        <begin position="84"/>
        <end position="223"/>
    </location>
</feature>
<evidence type="ECO:0000259" key="3">
    <source>
        <dbReference type="Pfam" id="PF17746"/>
    </source>
</evidence>
<dbReference type="EMBL" id="CAADFS010000001">
    <property type="protein sequence ID" value="VFK37341.1"/>
    <property type="molecule type" value="Genomic_DNA"/>
</dbReference>
<evidence type="ECO:0000313" key="4">
    <source>
        <dbReference type="EMBL" id="VFK37341.1"/>
    </source>
</evidence>
<dbReference type="CDD" id="cd22359">
    <property type="entry name" value="SfsA-like_bacterial"/>
    <property type="match status" value="1"/>
</dbReference>
<dbReference type="InterPro" id="IPR040452">
    <property type="entry name" value="SfsA_C"/>
</dbReference>
<dbReference type="NCBIfam" id="TIGR00230">
    <property type="entry name" value="sfsA"/>
    <property type="match status" value="1"/>
</dbReference>
<reference evidence="5" key="1">
    <citation type="submission" date="2019-02" db="EMBL/GenBank/DDBJ databases">
        <authorList>
            <person name="Gruber-Vodicka R. H."/>
            <person name="Seah K. B. B."/>
        </authorList>
    </citation>
    <scope>NUCLEOTIDE SEQUENCE</scope>
    <source>
        <strain evidence="4">BECK_BZ123</strain>
        <strain evidence="5">BECK_BZ126</strain>
    </source>
</reference>
<dbReference type="GO" id="GO:0003677">
    <property type="term" value="F:DNA binding"/>
    <property type="evidence" value="ECO:0007669"/>
    <property type="project" value="InterPro"/>
</dbReference>
<dbReference type="FunFam" id="2.40.50.580:FF:000001">
    <property type="entry name" value="Sugar fermentation stimulation protein A"/>
    <property type="match status" value="1"/>
</dbReference>
<dbReference type="PANTHER" id="PTHR30545:SF2">
    <property type="entry name" value="SUGAR FERMENTATION STIMULATION PROTEIN A"/>
    <property type="match status" value="1"/>
</dbReference>
<evidence type="ECO:0000313" key="5">
    <source>
        <dbReference type="EMBL" id="VFK51405.1"/>
    </source>
</evidence>
<organism evidence="5">
    <name type="scientific">Candidatus Kentrum sp. TC</name>
    <dbReference type="NCBI Taxonomy" id="2126339"/>
    <lineage>
        <taxon>Bacteria</taxon>
        <taxon>Pseudomonadati</taxon>
        <taxon>Pseudomonadota</taxon>
        <taxon>Gammaproteobacteria</taxon>
        <taxon>Candidatus Kentrum</taxon>
    </lineage>
</organism>
<dbReference type="Gene3D" id="2.40.50.580">
    <property type="match status" value="1"/>
</dbReference>
<sequence>MQFTERLLSGRLIRRYKRFLADCVLADGSVVTAHCPNTGAMLGCMEPGARVWLSRSDNPRRKYQLTWEIVRVNANTLVGINTARANPLVSEAIEAGGIPALRGYDRIRREARFGREGSRVDILLERDGACPCYVEVKNVTAAVSEGIALFPDAVTTRGARHLRELAYMVEKGSRCVIFFCVQRSDVREVRPADDIDPEYGRTLRAALAHGVESMAWCARISDKGIELRDMLPVVCP</sequence>
<dbReference type="InterPro" id="IPR005224">
    <property type="entry name" value="SfsA"/>
</dbReference>
<dbReference type="Pfam" id="PF03749">
    <property type="entry name" value="SfsA"/>
    <property type="match status" value="1"/>
</dbReference>
<dbReference type="AlphaFoldDB" id="A0A450ZC88"/>